<comment type="caution">
    <text evidence="2">The sequence shown here is derived from an EMBL/GenBank/DDBJ whole genome shotgun (WGS) entry which is preliminary data.</text>
</comment>
<evidence type="ECO:0000313" key="2">
    <source>
        <dbReference type="EMBL" id="KAK1762409.1"/>
    </source>
</evidence>
<sequence>MSMSSELYTSSRHRYRCGVDGCWREPVFSAPTQGRGYSYFGDYCEDHTCGIDGCPLPSDGDAPYCYEHGCWYAGCPLPSMAAAGGYDPRSRACQDHACRADSCPSVCAPASGSSGSGSGLHCARHACPRKGCRNPKPADAAACADHACPVDGCRSAVVAVRRSGAGAEACALHTCRADGCVRAQDGGGGGGLYCADHACRWSFKTCRRQAGKGREYCDSHGCAVASCPLPCRRAGRLCADHGCWFVGGDGSGDGAAECPSGPKGLGRFCAAHTCRVRACLEAVAVAAATGTPRRFCAGHACAWEGDGPGGCPARRRGGGGFFCEGHACARRGCVGARGSGTGSYCAEHERPAKEGSGSAAAVAGTGSSVVGRSRRAGPVPAGQLARMFQEDPRAVYAMAYTQGWEGKGGRERYDRLRGYLDKAMESQLRLWSLETEGLEEPRLILQEAAAEEVTSPVAEEMERRAGAGDARIPPAEPAISTDPAVEGTEPTTS</sequence>
<dbReference type="AlphaFoldDB" id="A0AAJ0BSR0"/>
<protein>
    <submittedName>
        <fullName evidence="2">Uncharacterized protein</fullName>
    </submittedName>
</protein>
<keyword evidence="3" id="KW-1185">Reference proteome</keyword>
<evidence type="ECO:0000256" key="1">
    <source>
        <dbReference type="SAM" id="MobiDB-lite"/>
    </source>
</evidence>
<dbReference type="Proteomes" id="UP001244011">
    <property type="component" value="Unassembled WGS sequence"/>
</dbReference>
<gene>
    <name evidence="2" type="ORF">QBC33DRAFT_563863</name>
</gene>
<name>A0AAJ0BSR0_9PEZI</name>
<evidence type="ECO:0000313" key="3">
    <source>
        <dbReference type="Proteomes" id="UP001244011"/>
    </source>
</evidence>
<feature type="region of interest" description="Disordered" evidence="1">
    <location>
        <begin position="451"/>
        <end position="493"/>
    </location>
</feature>
<organism evidence="2 3">
    <name type="scientific">Phialemonium atrogriseum</name>
    <dbReference type="NCBI Taxonomy" id="1093897"/>
    <lineage>
        <taxon>Eukaryota</taxon>
        <taxon>Fungi</taxon>
        <taxon>Dikarya</taxon>
        <taxon>Ascomycota</taxon>
        <taxon>Pezizomycotina</taxon>
        <taxon>Sordariomycetes</taxon>
        <taxon>Sordariomycetidae</taxon>
        <taxon>Cephalothecales</taxon>
        <taxon>Cephalothecaceae</taxon>
        <taxon>Phialemonium</taxon>
    </lineage>
</organism>
<dbReference type="GeneID" id="85313502"/>
<accession>A0AAJ0BSR0</accession>
<dbReference type="EMBL" id="MU839038">
    <property type="protein sequence ID" value="KAK1762409.1"/>
    <property type="molecule type" value="Genomic_DNA"/>
</dbReference>
<dbReference type="RefSeq" id="XP_060278622.1">
    <property type="nucleotide sequence ID" value="XM_060430315.1"/>
</dbReference>
<proteinExistence type="predicted"/>
<reference evidence="2" key="1">
    <citation type="submission" date="2023-06" db="EMBL/GenBank/DDBJ databases">
        <title>Genome-scale phylogeny and comparative genomics of the fungal order Sordariales.</title>
        <authorList>
            <consortium name="Lawrence Berkeley National Laboratory"/>
            <person name="Hensen N."/>
            <person name="Bonometti L."/>
            <person name="Westerberg I."/>
            <person name="Brannstrom I.O."/>
            <person name="Guillou S."/>
            <person name="Cros-Aarteil S."/>
            <person name="Calhoun S."/>
            <person name="Haridas S."/>
            <person name="Kuo A."/>
            <person name="Mondo S."/>
            <person name="Pangilinan J."/>
            <person name="Riley R."/>
            <person name="Labutti K."/>
            <person name="Andreopoulos B."/>
            <person name="Lipzen A."/>
            <person name="Chen C."/>
            <person name="Yanf M."/>
            <person name="Daum C."/>
            <person name="Ng V."/>
            <person name="Clum A."/>
            <person name="Steindorff A."/>
            <person name="Ohm R."/>
            <person name="Martin F."/>
            <person name="Silar P."/>
            <person name="Natvig D."/>
            <person name="Lalanne C."/>
            <person name="Gautier V."/>
            <person name="Ament-Velasquez S.L."/>
            <person name="Kruys A."/>
            <person name="Hutchinson M.I."/>
            <person name="Powell A.J."/>
            <person name="Barry K."/>
            <person name="Miller A.N."/>
            <person name="Grigoriev I.V."/>
            <person name="Debuchy R."/>
            <person name="Gladieux P."/>
            <person name="Thoren M.H."/>
            <person name="Johannesson H."/>
        </authorList>
    </citation>
    <scope>NUCLEOTIDE SEQUENCE</scope>
    <source>
        <strain evidence="2">8032-3</strain>
    </source>
</reference>